<proteinExistence type="predicted"/>
<dbReference type="OrthoDB" id="249703at2759"/>
<dbReference type="InterPro" id="IPR029058">
    <property type="entry name" value="AB_hydrolase_fold"/>
</dbReference>
<dbReference type="AlphaFoldDB" id="A0A6A6EB65"/>
<organism evidence="1 2">
    <name type="scientific">Zopfia rhizophila CBS 207.26</name>
    <dbReference type="NCBI Taxonomy" id="1314779"/>
    <lineage>
        <taxon>Eukaryota</taxon>
        <taxon>Fungi</taxon>
        <taxon>Dikarya</taxon>
        <taxon>Ascomycota</taxon>
        <taxon>Pezizomycotina</taxon>
        <taxon>Dothideomycetes</taxon>
        <taxon>Dothideomycetes incertae sedis</taxon>
        <taxon>Zopfiaceae</taxon>
        <taxon>Zopfia</taxon>
    </lineage>
</organism>
<evidence type="ECO:0000313" key="1">
    <source>
        <dbReference type="EMBL" id="KAF2187380.1"/>
    </source>
</evidence>
<accession>A0A6A6EB65</accession>
<dbReference type="Proteomes" id="UP000800200">
    <property type="component" value="Unassembled WGS sequence"/>
</dbReference>
<dbReference type="EMBL" id="ML994627">
    <property type="protein sequence ID" value="KAF2187380.1"/>
    <property type="molecule type" value="Genomic_DNA"/>
</dbReference>
<dbReference type="SUPFAM" id="SSF53474">
    <property type="entry name" value="alpha/beta-Hydrolases"/>
    <property type="match status" value="1"/>
</dbReference>
<gene>
    <name evidence="1" type="ORF">K469DRAFT_705070</name>
</gene>
<sequence>MVQQTEVPAGLRWAISQGLWSFKVRTPAAFLKLAKNYSLAGIADRIRCPVFVGDAVDDLFLKGQPAAMRDALEDRATHVVFTEDSAG</sequence>
<evidence type="ECO:0000313" key="2">
    <source>
        <dbReference type="Proteomes" id="UP000800200"/>
    </source>
</evidence>
<protein>
    <submittedName>
        <fullName evidence="1">Uncharacterized protein</fullName>
    </submittedName>
</protein>
<reference evidence="1" key="1">
    <citation type="journal article" date="2020" name="Stud. Mycol.">
        <title>101 Dothideomycetes genomes: a test case for predicting lifestyles and emergence of pathogens.</title>
        <authorList>
            <person name="Haridas S."/>
            <person name="Albert R."/>
            <person name="Binder M."/>
            <person name="Bloem J."/>
            <person name="Labutti K."/>
            <person name="Salamov A."/>
            <person name="Andreopoulos B."/>
            <person name="Baker S."/>
            <person name="Barry K."/>
            <person name="Bills G."/>
            <person name="Bluhm B."/>
            <person name="Cannon C."/>
            <person name="Castanera R."/>
            <person name="Culley D."/>
            <person name="Daum C."/>
            <person name="Ezra D."/>
            <person name="Gonzalez J."/>
            <person name="Henrissat B."/>
            <person name="Kuo A."/>
            <person name="Liang C."/>
            <person name="Lipzen A."/>
            <person name="Lutzoni F."/>
            <person name="Magnuson J."/>
            <person name="Mondo S."/>
            <person name="Nolan M."/>
            <person name="Ohm R."/>
            <person name="Pangilinan J."/>
            <person name="Park H.-J."/>
            <person name="Ramirez L."/>
            <person name="Alfaro M."/>
            <person name="Sun H."/>
            <person name="Tritt A."/>
            <person name="Yoshinaga Y."/>
            <person name="Zwiers L.-H."/>
            <person name="Turgeon B."/>
            <person name="Goodwin S."/>
            <person name="Spatafora J."/>
            <person name="Crous P."/>
            <person name="Grigoriev I."/>
        </authorList>
    </citation>
    <scope>NUCLEOTIDE SEQUENCE</scope>
    <source>
        <strain evidence="1">CBS 207.26</strain>
    </source>
</reference>
<dbReference type="Gene3D" id="3.40.50.1820">
    <property type="entry name" value="alpha/beta hydrolase"/>
    <property type="match status" value="1"/>
</dbReference>
<name>A0A6A6EB65_9PEZI</name>
<keyword evidence="2" id="KW-1185">Reference proteome</keyword>